<dbReference type="SUPFAM" id="SSF52540">
    <property type="entry name" value="P-loop containing nucleoside triphosphate hydrolases"/>
    <property type="match status" value="1"/>
</dbReference>
<accession>A0A8T2QGL2</accession>
<dbReference type="GO" id="GO:0033588">
    <property type="term" value="C:elongator holoenzyme complex"/>
    <property type="evidence" value="ECO:0007669"/>
    <property type="project" value="UniProtKB-ARBA"/>
</dbReference>
<name>A0A8T2QGL2_CERRI</name>
<evidence type="ECO:0000256" key="1">
    <source>
        <dbReference type="ARBA" id="ARBA00022528"/>
    </source>
</evidence>
<organism evidence="7 8">
    <name type="scientific">Ceratopteris richardii</name>
    <name type="common">Triangle waterfern</name>
    <dbReference type="NCBI Taxonomy" id="49495"/>
    <lineage>
        <taxon>Eukaryota</taxon>
        <taxon>Viridiplantae</taxon>
        <taxon>Streptophyta</taxon>
        <taxon>Embryophyta</taxon>
        <taxon>Tracheophyta</taxon>
        <taxon>Polypodiopsida</taxon>
        <taxon>Polypodiidae</taxon>
        <taxon>Polypodiales</taxon>
        <taxon>Pteridineae</taxon>
        <taxon>Pteridaceae</taxon>
        <taxon>Parkerioideae</taxon>
        <taxon>Ceratopteris</taxon>
    </lineage>
</organism>
<dbReference type="InterPro" id="IPR027417">
    <property type="entry name" value="P-loop_NTPase"/>
</dbReference>
<dbReference type="Proteomes" id="UP000825935">
    <property type="component" value="Chromosome 35"/>
</dbReference>
<evidence type="ECO:0000256" key="6">
    <source>
        <dbReference type="ARBA" id="ARBA00065061"/>
    </source>
</evidence>
<keyword evidence="3" id="KW-0067">ATP-binding</keyword>
<evidence type="ECO:0000256" key="3">
    <source>
        <dbReference type="ARBA" id="ARBA00022840"/>
    </source>
</evidence>
<evidence type="ECO:0000256" key="2">
    <source>
        <dbReference type="ARBA" id="ARBA00022741"/>
    </source>
</evidence>
<comment type="subunit">
    <text evidence="6">Interacts with the elongator complex. Binds to calmodulin in a calcium-dependent manner.</text>
</comment>
<protein>
    <recommendedName>
        <fullName evidence="5">Protein KTI12 homolog</fullName>
    </recommendedName>
</protein>
<comment type="caution">
    <text evidence="7">The sequence shown here is derived from an EMBL/GenBank/DDBJ whole genome shotgun (WGS) entry which is preliminary data.</text>
</comment>
<dbReference type="OMA" id="THSRWDK"/>
<gene>
    <name evidence="7" type="ORF">KP509_35G069700</name>
</gene>
<evidence type="ECO:0000256" key="4">
    <source>
        <dbReference type="ARBA" id="ARBA00025768"/>
    </source>
</evidence>
<keyword evidence="1" id="KW-0150">Chloroplast</keyword>
<evidence type="ECO:0000313" key="7">
    <source>
        <dbReference type="EMBL" id="KAH7283272.1"/>
    </source>
</evidence>
<proteinExistence type="inferred from homology"/>
<dbReference type="PANTHER" id="PTHR12435">
    <property type="match status" value="1"/>
</dbReference>
<dbReference type="GO" id="GO:0005524">
    <property type="term" value="F:ATP binding"/>
    <property type="evidence" value="ECO:0007669"/>
    <property type="project" value="UniProtKB-KW"/>
</dbReference>
<evidence type="ECO:0000313" key="8">
    <source>
        <dbReference type="Proteomes" id="UP000825935"/>
    </source>
</evidence>
<comment type="similarity">
    <text evidence="4">Belongs to the KTI12 family.</text>
</comment>
<keyword evidence="8" id="KW-1185">Reference proteome</keyword>
<dbReference type="EMBL" id="CM035440">
    <property type="protein sequence ID" value="KAH7283272.1"/>
    <property type="molecule type" value="Genomic_DNA"/>
</dbReference>
<dbReference type="InterPro" id="IPR013641">
    <property type="entry name" value="KTI12/PSTK"/>
</dbReference>
<keyword evidence="2" id="KW-0547">Nucleotide-binding</keyword>
<reference evidence="7" key="1">
    <citation type="submission" date="2021-08" db="EMBL/GenBank/DDBJ databases">
        <title>WGS assembly of Ceratopteris richardii.</title>
        <authorList>
            <person name="Marchant D.B."/>
            <person name="Chen G."/>
            <person name="Jenkins J."/>
            <person name="Shu S."/>
            <person name="Leebens-Mack J."/>
            <person name="Grimwood J."/>
            <person name="Schmutz J."/>
            <person name="Soltis P."/>
            <person name="Soltis D."/>
            <person name="Chen Z.-H."/>
        </authorList>
    </citation>
    <scope>NUCLEOTIDE SEQUENCE</scope>
    <source>
        <strain evidence="7">Whitten #5841</strain>
        <tissue evidence="7">Leaf</tissue>
    </source>
</reference>
<keyword evidence="1" id="KW-0934">Plastid</keyword>
<dbReference type="Gene3D" id="3.40.50.300">
    <property type="entry name" value="P-loop containing nucleotide triphosphate hydrolases"/>
    <property type="match status" value="1"/>
</dbReference>
<dbReference type="GO" id="GO:0006400">
    <property type="term" value="P:tRNA modification"/>
    <property type="evidence" value="ECO:0007669"/>
    <property type="project" value="UniProtKB-ARBA"/>
</dbReference>
<dbReference type="GO" id="GO:0006357">
    <property type="term" value="P:regulation of transcription by RNA polymerase II"/>
    <property type="evidence" value="ECO:0007669"/>
    <property type="project" value="UniProtKB-ARBA"/>
</dbReference>
<evidence type="ECO:0000256" key="5">
    <source>
        <dbReference type="ARBA" id="ARBA00026170"/>
    </source>
</evidence>
<dbReference type="Pfam" id="PF08433">
    <property type="entry name" value="KTI12"/>
    <property type="match status" value="1"/>
</dbReference>
<dbReference type="AlphaFoldDB" id="A0A8T2QGL2"/>
<dbReference type="FunFam" id="3.40.50.300:FF:000827">
    <property type="entry name" value="KTI12 chromatin-associated homolog"/>
    <property type="match status" value="1"/>
</dbReference>
<dbReference type="OrthoDB" id="9972657at2759"/>
<sequence>MALVVICGQPCSGKSTAAACLIQALSECALSIKLVDEPSLNLDRNTSYSSMPAEKNLRGLLRSEVDRSVSKDTVVIVDSLNSIKGYRYELWCIARSAGIRYCVLYCDAEVDTCKAWNKGRSEQGVGFYEDSVFEDLARRFEEPERKNRWDSPLFHLKPGKETLCNDTVGIVEATAFLKGVNERPGRTTLLKPTVATQNAQASETNSLYELDQATQEVINILVEAQAQGLGGALGRVDIGEGIPPISLDRTVGLAELRRHRRTFIKLTGQTCLSGPPPPSDAWSAKRMFADYLIRELSS</sequence>